<dbReference type="InterPro" id="IPR020843">
    <property type="entry name" value="ER"/>
</dbReference>
<dbReference type="EMBL" id="JAGIOO010000001">
    <property type="protein sequence ID" value="MBP2472367.1"/>
    <property type="molecule type" value="Genomic_DNA"/>
</dbReference>
<dbReference type="InterPro" id="IPR013154">
    <property type="entry name" value="ADH-like_N"/>
</dbReference>
<protein>
    <submittedName>
        <fullName evidence="4">NADPH:quinone reductase-like Zn-dependent oxidoreductase</fullName>
    </submittedName>
</protein>
<organism evidence="4 5">
    <name type="scientific">Crossiella equi</name>
    <dbReference type="NCBI Taxonomy" id="130796"/>
    <lineage>
        <taxon>Bacteria</taxon>
        <taxon>Bacillati</taxon>
        <taxon>Actinomycetota</taxon>
        <taxon>Actinomycetes</taxon>
        <taxon>Pseudonocardiales</taxon>
        <taxon>Pseudonocardiaceae</taxon>
        <taxon>Crossiella</taxon>
    </lineage>
</organism>
<evidence type="ECO:0000256" key="1">
    <source>
        <dbReference type="ARBA" id="ARBA00022857"/>
    </source>
</evidence>
<dbReference type="InterPro" id="IPR036291">
    <property type="entry name" value="NAD(P)-bd_dom_sf"/>
</dbReference>
<comment type="caution">
    <text evidence="4">The sequence shown here is derived from an EMBL/GenBank/DDBJ whole genome shotgun (WGS) entry which is preliminary data.</text>
</comment>
<evidence type="ECO:0000313" key="4">
    <source>
        <dbReference type="EMBL" id="MBP2472367.1"/>
    </source>
</evidence>
<dbReference type="Proteomes" id="UP001519363">
    <property type="component" value="Unassembled WGS sequence"/>
</dbReference>
<gene>
    <name evidence="4" type="ORF">JOF53_001239</name>
</gene>
<keyword evidence="2" id="KW-0560">Oxidoreductase</keyword>
<evidence type="ECO:0000313" key="5">
    <source>
        <dbReference type="Proteomes" id="UP001519363"/>
    </source>
</evidence>
<reference evidence="4 5" key="1">
    <citation type="submission" date="2021-03" db="EMBL/GenBank/DDBJ databases">
        <title>Sequencing the genomes of 1000 actinobacteria strains.</title>
        <authorList>
            <person name="Klenk H.-P."/>
        </authorList>
    </citation>
    <scope>NUCLEOTIDE SEQUENCE [LARGE SCALE GENOMIC DNA]</scope>
    <source>
        <strain evidence="4 5">DSM 44580</strain>
    </source>
</reference>
<dbReference type="CDD" id="cd05195">
    <property type="entry name" value="enoyl_red"/>
    <property type="match status" value="1"/>
</dbReference>
<dbReference type="SUPFAM" id="SSF50129">
    <property type="entry name" value="GroES-like"/>
    <property type="match status" value="1"/>
</dbReference>
<name>A0ABS5A7Z0_9PSEU</name>
<evidence type="ECO:0000259" key="3">
    <source>
        <dbReference type="SMART" id="SM00829"/>
    </source>
</evidence>
<proteinExistence type="predicted"/>
<keyword evidence="5" id="KW-1185">Reference proteome</keyword>
<dbReference type="RefSeq" id="WP_086786641.1">
    <property type="nucleotide sequence ID" value="NZ_JAGIOO010000001.1"/>
</dbReference>
<dbReference type="Gene3D" id="3.90.180.10">
    <property type="entry name" value="Medium-chain alcohol dehydrogenases, catalytic domain"/>
    <property type="match status" value="1"/>
</dbReference>
<dbReference type="InterPro" id="IPR011032">
    <property type="entry name" value="GroES-like_sf"/>
</dbReference>
<dbReference type="SUPFAM" id="SSF51735">
    <property type="entry name" value="NAD(P)-binding Rossmann-fold domains"/>
    <property type="match status" value="1"/>
</dbReference>
<dbReference type="Pfam" id="PF13602">
    <property type="entry name" value="ADH_zinc_N_2"/>
    <property type="match status" value="1"/>
</dbReference>
<dbReference type="PANTHER" id="PTHR48106">
    <property type="entry name" value="QUINONE OXIDOREDUCTASE PIG3-RELATED"/>
    <property type="match status" value="1"/>
</dbReference>
<dbReference type="SMART" id="SM00829">
    <property type="entry name" value="PKS_ER"/>
    <property type="match status" value="1"/>
</dbReference>
<evidence type="ECO:0000256" key="2">
    <source>
        <dbReference type="ARBA" id="ARBA00023002"/>
    </source>
</evidence>
<dbReference type="Pfam" id="PF08240">
    <property type="entry name" value="ADH_N"/>
    <property type="match status" value="1"/>
</dbReference>
<keyword evidence="1" id="KW-0521">NADP</keyword>
<dbReference type="PANTHER" id="PTHR48106:SF8">
    <property type="entry name" value="OS02G0805600 PROTEIN"/>
    <property type="match status" value="1"/>
</dbReference>
<accession>A0ABS5A7Z0</accession>
<sequence length="335" mass="34431">MTGAALPPLPPGRWQVDCRAPGGLDGLAVVEDGRAEEPLGPKDVRIAVRAAGVNHRDLLSVLDPGSGCPLLGVEAAGEVVATGALVHDLVPGDRVLGLLPGAFAPVAVTDRRLLTRLPSGWSFTDGASAPVAYVTAWYALRELAGLTGGESLLVHAAATGVGSAAVRLARLWGVDVHTTASRAKWHAVRALGVPPERISCSRTPEFASRVLAATGGRGVDVVLNALTGELLDATVRVTAPGGRFLALGVLDVREDLGPSVRQLRVDLAEAGVPRVAAIFAALAPHFAAGGLPPLPVTTFDVRRVREAFGLLHEGRHIGKVVLTVPPGASSRPAAA</sequence>
<feature type="domain" description="Enoyl reductase (ER)" evidence="3">
    <location>
        <begin position="22"/>
        <end position="322"/>
    </location>
</feature>